<dbReference type="Proteomes" id="UP001217838">
    <property type="component" value="Unassembled WGS sequence"/>
</dbReference>
<proteinExistence type="predicted"/>
<evidence type="ECO:0000256" key="1">
    <source>
        <dbReference type="SAM" id="Phobius"/>
    </source>
</evidence>
<accession>A0ABT5B4R8</accession>
<keyword evidence="3" id="KW-1185">Reference proteome</keyword>
<name>A0ABT5B4R8_9BACT</name>
<comment type="caution">
    <text evidence="2">The sequence shown here is derived from an EMBL/GenBank/DDBJ whole genome shotgun (WGS) entry which is preliminary data.</text>
</comment>
<feature type="transmembrane region" description="Helical" evidence="1">
    <location>
        <begin position="59"/>
        <end position="78"/>
    </location>
</feature>
<keyword evidence="1" id="KW-1133">Transmembrane helix</keyword>
<evidence type="ECO:0000313" key="3">
    <source>
        <dbReference type="Proteomes" id="UP001217838"/>
    </source>
</evidence>
<organism evidence="2 3">
    <name type="scientific">Nannocystis radixulma</name>
    <dbReference type="NCBI Taxonomy" id="2995305"/>
    <lineage>
        <taxon>Bacteria</taxon>
        <taxon>Pseudomonadati</taxon>
        <taxon>Myxococcota</taxon>
        <taxon>Polyangia</taxon>
        <taxon>Nannocystales</taxon>
        <taxon>Nannocystaceae</taxon>
        <taxon>Nannocystis</taxon>
    </lineage>
</organism>
<gene>
    <name evidence="2" type="ORF">POL58_15175</name>
</gene>
<dbReference type="RefSeq" id="WP_271998732.1">
    <property type="nucleotide sequence ID" value="NZ_JAQNDN010000006.1"/>
</dbReference>
<reference evidence="2 3" key="1">
    <citation type="submission" date="2022-11" db="EMBL/GenBank/DDBJ databases">
        <title>Minimal conservation of predation-associated metabolite biosynthetic gene clusters underscores biosynthetic potential of Myxococcota including descriptions for ten novel species: Archangium lansinium sp. nov., Myxococcus landrumus sp. nov., Nannocystis bai.</title>
        <authorList>
            <person name="Ahearne A."/>
            <person name="Stevens C."/>
            <person name="Dowd S."/>
        </authorList>
    </citation>
    <scope>NUCLEOTIDE SEQUENCE [LARGE SCALE GENOMIC DNA]</scope>
    <source>
        <strain evidence="2 3">NCELM</strain>
    </source>
</reference>
<feature type="transmembrane region" description="Helical" evidence="1">
    <location>
        <begin position="31"/>
        <end position="53"/>
    </location>
</feature>
<protein>
    <submittedName>
        <fullName evidence="2">NADH-quinone oxidoreductase subunit K</fullName>
    </submittedName>
</protein>
<dbReference type="Gene3D" id="1.10.287.3510">
    <property type="match status" value="1"/>
</dbReference>
<feature type="transmembrane region" description="Helical" evidence="1">
    <location>
        <begin position="6"/>
        <end position="24"/>
    </location>
</feature>
<sequence length="86" mass="8813">MPITHAYYLASGLWLLGLAGVLLRRDGWGRAVSLAVMLLGAATLLVGAARAWALADGHALAALLFALAGAYAVVLATLQAPDREGS</sequence>
<evidence type="ECO:0000313" key="2">
    <source>
        <dbReference type="EMBL" id="MDC0669091.1"/>
    </source>
</evidence>
<dbReference type="EMBL" id="JAQNDN010000006">
    <property type="protein sequence ID" value="MDC0669091.1"/>
    <property type="molecule type" value="Genomic_DNA"/>
</dbReference>
<keyword evidence="1" id="KW-0472">Membrane</keyword>
<keyword evidence="1" id="KW-0812">Transmembrane</keyword>